<organism evidence="4 5">
    <name type="scientific">Micromonospora siamensis</name>
    <dbReference type="NCBI Taxonomy" id="299152"/>
    <lineage>
        <taxon>Bacteria</taxon>
        <taxon>Bacillati</taxon>
        <taxon>Actinomycetota</taxon>
        <taxon>Actinomycetes</taxon>
        <taxon>Micromonosporales</taxon>
        <taxon>Micromonosporaceae</taxon>
        <taxon>Micromonospora</taxon>
    </lineage>
</organism>
<feature type="transmembrane region" description="Helical" evidence="2">
    <location>
        <begin position="430"/>
        <end position="453"/>
    </location>
</feature>
<feature type="transmembrane region" description="Helical" evidence="2">
    <location>
        <begin position="387"/>
        <end position="407"/>
    </location>
</feature>
<evidence type="ECO:0000313" key="4">
    <source>
        <dbReference type="EMBL" id="SCG51168.1"/>
    </source>
</evidence>
<dbReference type="RefSeq" id="WP_088970741.1">
    <property type="nucleotide sequence ID" value="NZ_JBHLYF010000006.1"/>
</dbReference>
<feature type="transmembrane region" description="Helical" evidence="2">
    <location>
        <begin position="361"/>
        <end position="380"/>
    </location>
</feature>
<feature type="region of interest" description="Disordered" evidence="1">
    <location>
        <begin position="1"/>
        <end position="62"/>
    </location>
</feature>
<feature type="transmembrane region" description="Helical" evidence="2">
    <location>
        <begin position="189"/>
        <end position="209"/>
    </location>
</feature>
<name>A0A1C5HYS3_9ACTN</name>
<keyword evidence="2" id="KW-1133">Transmembrane helix</keyword>
<dbReference type="Pfam" id="PF19830">
    <property type="entry name" value="DUF6311"/>
    <property type="match status" value="1"/>
</dbReference>
<evidence type="ECO:0000256" key="1">
    <source>
        <dbReference type="SAM" id="MobiDB-lite"/>
    </source>
</evidence>
<feature type="compositionally biased region" description="Low complexity" evidence="1">
    <location>
        <begin position="9"/>
        <end position="24"/>
    </location>
</feature>
<dbReference type="InterPro" id="IPR046278">
    <property type="entry name" value="DUF6311"/>
</dbReference>
<evidence type="ECO:0000313" key="5">
    <source>
        <dbReference type="Proteomes" id="UP000198210"/>
    </source>
</evidence>
<keyword evidence="5" id="KW-1185">Reference proteome</keyword>
<feature type="compositionally biased region" description="Low complexity" evidence="1">
    <location>
        <begin position="33"/>
        <end position="49"/>
    </location>
</feature>
<dbReference type="AlphaFoldDB" id="A0A1C5HYS3"/>
<evidence type="ECO:0000256" key="2">
    <source>
        <dbReference type="SAM" id="Phobius"/>
    </source>
</evidence>
<dbReference type="Proteomes" id="UP000198210">
    <property type="component" value="Chromosome I"/>
</dbReference>
<evidence type="ECO:0000259" key="3">
    <source>
        <dbReference type="Pfam" id="PF19830"/>
    </source>
</evidence>
<feature type="transmembrane region" description="Helical" evidence="2">
    <location>
        <begin position="255"/>
        <end position="279"/>
    </location>
</feature>
<dbReference type="EMBL" id="LT607751">
    <property type="protein sequence ID" value="SCG51168.1"/>
    <property type="molecule type" value="Genomic_DNA"/>
</dbReference>
<reference evidence="4 5" key="1">
    <citation type="submission" date="2016-06" db="EMBL/GenBank/DDBJ databases">
        <authorList>
            <person name="Kjaerup R.B."/>
            <person name="Dalgaard T.S."/>
            <person name="Juul-Madsen H.R."/>
        </authorList>
    </citation>
    <scope>NUCLEOTIDE SEQUENCE [LARGE SCALE GENOMIC DNA]</scope>
    <source>
        <strain evidence="4 5">DSM 45097</strain>
    </source>
</reference>
<gene>
    <name evidence="4" type="ORF">GA0074704_2601</name>
</gene>
<feature type="domain" description="DUF6311" evidence="3">
    <location>
        <begin position="125"/>
        <end position="456"/>
    </location>
</feature>
<sequence>MTERQSSLAPTDADTTRADAGPPDGAARSTEPRAVTDAGGAVAADAAGGKAEREATPDAGRPARRAGWRSVLFAALAYLAAAVGVTWRGWADPSGVFLGTRPGDQSFNEWMLAFDAHATTHLDNPFFTTLQNAPDGVNLMTNVGMQLPGLLLTPVTVLGGAALSYLVFITLNLAATALAWYVVLARHVVTSRVAAFVGGLVLAFAPALVSHSNGHPHITAQWLVPFLLWQVVRLTRPGHTVRDGLVLGVLVVAQFYIGLEILFLVAVGCALAALAYLLFTPRRAVREAPRTLGGLAVAGALVAVATAYPLWMQFAGPQHRTGHPGEHDVYALKLASFAAFATRTVFGGDTKGLVANTTEEASFFGLPALLLALVAVVALWRVLAVRILAVVGVLTALLSQGSTWTWGRDRTDVPAPFALLAHLPVFDSMVIARFALITTVALGLLLTIWLDRVLAATAGAGGRRVPLRLAAGVALAGALLPMVPTPLPTQARPPVPAFVTSGAWRAHVTPGRTLVPVPVDNLTSIRWGAAAAVGFAVPQGYFLGPTSPTDSTGRWGVQPRPTATLLTRIAVGARGTAVSAADREQALADARHWKADALVLPVDRPRAASLRIALDACYGPGSRVDDVWVWDVRPVTR</sequence>
<accession>A0A1C5HYS3</accession>
<keyword evidence="2" id="KW-0812">Transmembrane</keyword>
<feature type="transmembrane region" description="Helical" evidence="2">
    <location>
        <begin position="157"/>
        <end position="182"/>
    </location>
</feature>
<feature type="transmembrane region" description="Helical" evidence="2">
    <location>
        <begin position="291"/>
        <end position="311"/>
    </location>
</feature>
<proteinExistence type="predicted"/>
<keyword evidence="2" id="KW-0472">Membrane</keyword>
<feature type="transmembrane region" description="Helical" evidence="2">
    <location>
        <begin position="71"/>
        <end position="90"/>
    </location>
</feature>
<feature type="transmembrane region" description="Helical" evidence="2">
    <location>
        <begin position="465"/>
        <end position="483"/>
    </location>
</feature>
<protein>
    <recommendedName>
        <fullName evidence="3">DUF6311 domain-containing protein</fullName>
    </recommendedName>
</protein>